<gene>
    <name evidence="2" type="ORF">AALO_G00115480</name>
</gene>
<feature type="region of interest" description="Disordered" evidence="1">
    <location>
        <begin position="1"/>
        <end position="36"/>
    </location>
</feature>
<accession>A0AAV6GQ59</accession>
<organism evidence="2 3">
    <name type="scientific">Alosa alosa</name>
    <name type="common">allis shad</name>
    <dbReference type="NCBI Taxonomy" id="278164"/>
    <lineage>
        <taxon>Eukaryota</taxon>
        <taxon>Metazoa</taxon>
        <taxon>Chordata</taxon>
        <taxon>Craniata</taxon>
        <taxon>Vertebrata</taxon>
        <taxon>Euteleostomi</taxon>
        <taxon>Actinopterygii</taxon>
        <taxon>Neopterygii</taxon>
        <taxon>Teleostei</taxon>
        <taxon>Clupei</taxon>
        <taxon>Clupeiformes</taxon>
        <taxon>Clupeoidei</taxon>
        <taxon>Clupeidae</taxon>
        <taxon>Alosa</taxon>
    </lineage>
</organism>
<proteinExistence type="predicted"/>
<evidence type="ECO:0000313" key="3">
    <source>
        <dbReference type="Proteomes" id="UP000823561"/>
    </source>
</evidence>
<feature type="compositionally biased region" description="Low complexity" evidence="1">
    <location>
        <begin position="10"/>
        <end position="30"/>
    </location>
</feature>
<name>A0AAV6GQ59_9TELE</name>
<evidence type="ECO:0000313" key="2">
    <source>
        <dbReference type="EMBL" id="KAG5277258.1"/>
    </source>
</evidence>
<keyword evidence="3" id="KW-1185">Reference proteome</keyword>
<sequence>MAEASPEQLPTTGLTGAAPAPGVTGASGATDPDEDSPNMIVYRKVFGFPLPVSNIANHLQRKLLLKAA</sequence>
<dbReference type="Proteomes" id="UP000823561">
    <property type="component" value="Chromosome 8"/>
</dbReference>
<comment type="caution">
    <text evidence="2">The sequence shown here is derived from an EMBL/GenBank/DDBJ whole genome shotgun (WGS) entry which is preliminary data.</text>
</comment>
<protein>
    <submittedName>
        <fullName evidence="2">Uncharacterized protein</fullName>
    </submittedName>
</protein>
<reference evidence="2" key="1">
    <citation type="submission" date="2020-10" db="EMBL/GenBank/DDBJ databases">
        <title>Chromosome-scale genome assembly of the Allis shad, Alosa alosa.</title>
        <authorList>
            <person name="Margot Z."/>
            <person name="Christophe K."/>
            <person name="Cabau C."/>
            <person name="Louis A."/>
            <person name="Berthelot C."/>
            <person name="Parey E."/>
            <person name="Roest Crollius H."/>
            <person name="Montfort J."/>
            <person name="Robinson-Rechavi M."/>
            <person name="Bucao C."/>
            <person name="Bouchez O."/>
            <person name="Gislard M."/>
            <person name="Lluch J."/>
            <person name="Milhes M."/>
            <person name="Lampietro C."/>
            <person name="Lopez Roques C."/>
            <person name="Donnadieu C."/>
            <person name="Braasch I."/>
            <person name="Desvignes T."/>
            <person name="Postlethwait J."/>
            <person name="Bobe J."/>
            <person name="Guiguen Y."/>
        </authorList>
    </citation>
    <scope>NUCLEOTIDE SEQUENCE</scope>
    <source>
        <strain evidence="2">M-15738</strain>
        <tissue evidence="2">Blood</tissue>
    </source>
</reference>
<evidence type="ECO:0000256" key="1">
    <source>
        <dbReference type="SAM" id="MobiDB-lite"/>
    </source>
</evidence>
<dbReference type="EMBL" id="JADWDJ010000008">
    <property type="protein sequence ID" value="KAG5277258.1"/>
    <property type="molecule type" value="Genomic_DNA"/>
</dbReference>
<dbReference type="AlphaFoldDB" id="A0AAV6GQ59"/>